<keyword evidence="3" id="KW-1185">Reference proteome</keyword>
<name>A0A445GHD0_GLYSO</name>
<proteinExistence type="predicted"/>
<feature type="non-terminal residue" evidence="2">
    <location>
        <position position="1"/>
    </location>
</feature>
<evidence type="ECO:0000313" key="3">
    <source>
        <dbReference type="Proteomes" id="UP000289340"/>
    </source>
</evidence>
<gene>
    <name evidence="2" type="ORF">D0Y65_043394</name>
</gene>
<dbReference type="EMBL" id="QZWG01000016">
    <property type="protein sequence ID" value="RZB60611.1"/>
    <property type="molecule type" value="Genomic_DNA"/>
</dbReference>
<feature type="chain" id="PRO_5019221482" description="Secreted protein" evidence="1">
    <location>
        <begin position="31"/>
        <end position="113"/>
    </location>
</feature>
<evidence type="ECO:0000256" key="1">
    <source>
        <dbReference type="SAM" id="SignalP"/>
    </source>
</evidence>
<evidence type="ECO:0008006" key="4">
    <source>
        <dbReference type="Google" id="ProtNLM"/>
    </source>
</evidence>
<organism evidence="2 3">
    <name type="scientific">Glycine soja</name>
    <name type="common">Wild soybean</name>
    <dbReference type="NCBI Taxonomy" id="3848"/>
    <lineage>
        <taxon>Eukaryota</taxon>
        <taxon>Viridiplantae</taxon>
        <taxon>Streptophyta</taxon>
        <taxon>Embryophyta</taxon>
        <taxon>Tracheophyta</taxon>
        <taxon>Spermatophyta</taxon>
        <taxon>Magnoliopsida</taxon>
        <taxon>eudicotyledons</taxon>
        <taxon>Gunneridae</taxon>
        <taxon>Pentapetalae</taxon>
        <taxon>rosids</taxon>
        <taxon>fabids</taxon>
        <taxon>Fabales</taxon>
        <taxon>Fabaceae</taxon>
        <taxon>Papilionoideae</taxon>
        <taxon>50 kb inversion clade</taxon>
        <taxon>NPAAA clade</taxon>
        <taxon>indigoferoid/millettioid clade</taxon>
        <taxon>Phaseoleae</taxon>
        <taxon>Glycine</taxon>
        <taxon>Glycine subgen. Soja</taxon>
    </lineage>
</organism>
<keyword evidence="1" id="KW-0732">Signal</keyword>
<accession>A0A445GHD0</accession>
<protein>
    <recommendedName>
        <fullName evidence="4">Secreted protein</fullName>
    </recommendedName>
</protein>
<feature type="signal peptide" evidence="1">
    <location>
        <begin position="1"/>
        <end position="30"/>
    </location>
</feature>
<comment type="caution">
    <text evidence="2">The sequence shown here is derived from an EMBL/GenBank/DDBJ whole genome shotgun (WGS) entry which is preliminary data.</text>
</comment>
<dbReference type="Proteomes" id="UP000289340">
    <property type="component" value="Chromosome 16"/>
</dbReference>
<dbReference type="AlphaFoldDB" id="A0A445GHD0"/>
<reference evidence="2 3" key="1">
    <citation type="submission" date="2018-09" db="EMBL/GenBank/DDBJ databases">
        <title>A high-quality reference genome of wild soybean provides a powerful tool to mine soybean genomes.</title>
        <authorList>
            <person name="Xie M."/>
            <person name="Chung C.Y.L."/>
            <person name="Li M.-W."/>
            <person name="Wong F.-L."/>
            <person name="Chan T.-F."/>
            <person name="Lam H.-M."/>
        </authorList>
    </citation>
    <scope>NUCLEOTIDE SEQUENCE [LARGE SCALE GENOMIC DNA]</scope>
    <source>
        <strain evidence="3">cv. W05</strain>
        <tissue evidence="2">Hypocotyl of etiolated seedlings</tissue>
    </source>
</reference>
<sequence>LKFTFLFFLSTRLFCTQCLLVFLPTQYTHCYQSKSLTHTRARRNVVDSQLRRRKHRALSARWLTSVCPKPARLIDYREGIAAPDTHCPHVLNSSLIPSGNAANFCFPFVIRFL</sequence>
<evidence type="ECO:0000313" key="2">
    <source>
        <dbReference type="EMBL" id="RZB60611.1"/>
    </source>
</evidence>